<name>A0A9X0AJ59_9HELO</name>
<dbReference type="Proteomes" id="UP001152300">
    <property type="component" value="Unassembled WGS sequence"/>
</dbReference>
<keyword evidence="2" id="KW-1185">Reference proteome</keyword>
<accession>A0A9X0AJ59</accession>
<sequence>MLGKATSVYTISRSLSIVFRSIQRASPRKLKHTIITLVTLCTFTRLVKPGADILSLLHLRIRSVIPEKTRAKRSSILPPQRIYLILSNNSVNVFIMLTIYLTRHRHTSPLIIHQDIPLHRNPNQSKRCAV</sequence>
<evidence type="ECO:0000313" key="2">
    <source>
        <dbReference type="Proteomes" id="UP001152300"/>
    </source>
</evidence>
<dbReference type="EMBL" id="JAPEIS010000008">
    <property type="protein sequence ID" value="KAJ8063761.1"/>
    <property type="molecule type" value="Genomic_DNA"/>
</dbReference>
<gene>
    <name evidence="1" type="ORF">OCU04_007623</name>
</gene>
<reference evidence="1" key="1">
    <citation type="submission" date="2022-11" db="EMBL/GenBank/DDBJ databases">
        <title>Genome Resource of Sclerotinia nivalis Strain SnTB1, a Plant Pathogen Isolated from American Ginseng.</title>
        <authorList>
            <person name="Fan S."/>
        </authorList>
    </citation>
    <scope>NUCLEOTIDE SEQUENCE</scope>
    <source>
        <strain evidence="1">SnTB1</strain>
    </source>
</reference>
<proteinExistence type="predicted"/>
<protein>
    <submittedName>
        <fullName evidence="1">Uncharacterized protein</fullName>
    </submittedName>
</protein>
<comment type="caution">
    <text evidence="1">The sequence shown here is derived from an EMBL/GenBank/DDBJ whole genome shotgun (WGS) entry which is preliminary data.</text>
</comment>
<organism evidence="1 2">
    <name type="scientific">Sclerotinia nivalis</name>
    <dbReference type="NCBI Taxonomy" id="352851"/>
    <lineage>
        <taxon>Eukaryota</taxon>
        <taxon>Fungi</taxon>
        <taxon>Dikarya</taxon>
        <taxon>Ascomycota</taxon>
        <taxon>Pezizomycotina</taxon>
        <taxon>Leotiomycetes</taxon>
        <taxon>Helotiales</taxon>
        <taxon>Sclerotiniaceae</taxon>
        <taxon>Sclerotinia</taxon>
    </lineage>
</organism>
<evidence type="ECO:0000313" key="1">
    <source>
        <dbReference type="EMBL" id="KAJ8063761.1"/>
    </source>
</evidence>
<dbReference type="AlphaFoldDB" id="A0A9X0AJ59"/>